<name>A0A9D2PMU8_9FIRM</name>
<dbReference type="PANTHER" id="PTHR42983:SF1">
    <property type="entry name" value="IRON-MOLYBDENUM PROTEIN"/>
    <property type="match status" value="1"/>
</dbReference>
<dbReference type="Gene3D" id="3.30.420.130">
    <property type="entry name" value="Dinitrogenase iron-molybdenum cofactor biosynthesis domain"/>
    <property type="match status" value="1"/>
</dbReference>
<dbReference type="InterPro" id="IPR033913">
    <property type="entry name" value="MTH1175_dom"/>
</dbReference>
<organism evidence="2 3">
    <name type="scientific">Candidatus Blautia merdavium</name>
    <dbReference type="NCBI Taxonomy" id="2838494"/>
    <lineage>
        <taxon>Bacteria</taxon>
        <taxon>Bacillati</taxon>
        <taxon>Bacillota</taxon>
        <taxon>Clostridia</taxon>
        <taxon>Lachnospirales</taxon>
        <taxon>Lachnospiraceae</taxon>
        <taxon>Blautia</taxon>
    </lineage>
</organism>
<dbReference type="Pfam" id="PF02579">
    <property type="entry name" value="Nitro_FeMo-Co"/>
    <property type="match status" value="1"/>
</dbReference>
<gene>
    <name evidence="2" type="ORF">H9753_10240</name>
</gene>
<dbReference type="InterPro" id="IPR002852">
    <property type="entry name" value="UPF0251"/>
</dbReference>
<dbReference type="PANTHER" id="PTHR42983">
    <property type="entry name" value="DINITROGENASE IRON-MOLYBDENUM COFACTOR PROTEIN-RELATED"/>
    <property type="match status" value="1"/>
</dbReference>
<evidence type="ECO:0000313" key="2">
    <source>
        <dbReference type="EMBL" id="HJC63978.1"/>
    </source>
</evidence>
<proteinExistence type="predicted"/>
<dbReference type="CDD" id="cd00851">
    <property type="entry name" value="MTH1175"/>
    <property type="match status" value="1"/>
</dbReference>
<dbReference type="Pfam" id="PF02001">
    <property type="entry name" value="DUF134"/>
    <property type="match status" value="1"/>
</dbReference>
<evidence type="ECO:0000313" key="3">
    <source>
        <dbReference type="Proteomes" id="UP000823886"/>
    </source>
</evidence>
<reference evidence="2" key="2">
    <citation type="submission" date="2021-04" db="EMBL/GenBank/DDBJ databases">
        <authorList>
            <person name="Gilroy R."/>
        </authorList>
    </citation>
    <scope>NUCLEOTIDE SEQUENCE</scope>
    <source>
        <strain evidence="2">ChiBcec2-3848</strain>
    </source>
</reference>
<dbReference type="EMBL" id="DWVZ01000142">
    <property type="protein sequence ID" value="HJC63978.1"/>
    <property type="molecule type" value="Genomic_DNA"/>
</dbReference>
<evidence type="ECO:0000259" key="1">
    <source>
        <dbReference type="Pfam" id="PF02579"/>
    </source>
</evidence>
<dbReference type="InterPro" id="IPR003731">
    <property type="entry name" value="Di-Nase_FeMo-co_biosynth"/>
</dbReference>
<protein>
    <submittedName>
        <fullName evidence="2">DUF134 domain-containing protein</fullName>
    </submittedName>
</protein>
<dbReference type="InterPro" id="IPR013324">
    <property type="entry name" value="RNA_pol_sigma_r3/r4-like"/>
</dbReference>
<dbReference type="Proteomes" id="UP000823886">
    <property type="component" value="Unassembled WGS sequence"/>
</dbReference>
<dbReference type="AlphaFoldDB" id="A0A9D2PMU8"/>
<dbReference type="SUPFAM" id="SSF53146">
    <property type="entry name" value="Nitrogenase accessory factor-like"/>
    <property type="match status" value="1"/>
</dbReference>
<dbReference type="SUPFAM" id="SSF88659">
    <property type="entry name" value="Sigma3 and sigma4 domains of RNA polymerase sigma factors"/>
    <property type="match status" value="1"/>
</dbReference>
<feature type="domain" description="Dinitrogenase iron-molybdenum cofactor biosynthesis" evidence="1">
    <location>
        <begin position="118"/>
        <end position="205"/>
    </location>
</feature>
<dbReference type="Gene3D" id="1.10.10.10">
    <property type="entry name" value="Winged helix-like DNA-binding domain superfamily/Winged helix DNA-binding domain"/>
    <property type="match status" value="1"/>
</dbReference>
<sequence length="241" mass="26114">MPRPNKPKCVGKLPVCQKFVPASGGEKFHEILLHVEEYETLRLIDYQGLTQEACAEQMKVGRATVQAMYTEARKKLARFLVEASVLRISGGSYVLKEEGEGKVQKGRNHMKIAVTYENGEVFQHFGHTEYFKVYDTEDGKILSSEVISADGFGHGALAGFLKDQKIQVLICGGIGGGARNALAEAGIRLFPGACGNADAQVEAYLAGSLEYDPDTVCSHHHHEDNGNCSGHGDHCGGHCGH</sequence>
<dbReference type="InterPro" id="IPR036105">
    <property type="entry name" value="DiNase_FeMo-co_biosyn_sf"/>
</dbReference>
<comment type="caution">
    <text evidence="2">The sequence shown here is derived from an EMBL/GenBank/DDBJ whole genome shotgun (WGS) entry which is preliminary data.</text>
</comment>
<reference evidence="2" key="1">
    <citation type="journal article" date="2021" name="PeerJ">
        <title>Extensive microbial diversity within the chicken gut microbiome revealed by metagenomics and culture.</title>
        <authorList>
            <person name="Gilroy R."/>
            <person name="Ravi A."/>
            <person name="Getino M."/>
            <person name="Pursley I."/>
            <person name="Horton D.L."/>
            <person name="Alikhan N.F."/>
            <person name="Baker D."/>
            <person name="Gharbi K."/>
            <person name="Hall N."/>
            <person name="Watson M."/>
            <person name="Adriaenssens E.M."/>
            <person name="Foster-Nyarko E."/>
            <person name="Jarju S."/>
            <person name="Secka A."/>
            <person name="Antonio M."/>
            <person name="Oren A."/>
            <person name="Chaudhuri R.R."/>
            <person name="La Ragione R."/>
            <person name="Hildebrand F."/>
            <person name="Pallen M.J."/>
        </authorList>
    </citation>
    <scope>NUCLEOTIDE SEQUENCE</scope>
    <source>
        <strain evidence="2">ChiBcec2-3848</strain>
    </source>
</reference>
<accession>A0A9D2PMU8</accession>
<dbReference type="InterPro" id="IPR036388">
    <property type="entry name" value="WH-like_DNA-bd_sf"/>
</dbReference>